<feature type="compositionally biased region" description="Basic residues" evidence="1">
    <location>
        <begin position="212"/>
        <end position="223"/>
    </location>
</feature>
<feature type="transmembrane region" description="Helical" evidence="2">
    <location>
        <begin position="125"/>
        <end position="142"/>
    </location>
</feature>
<keyword evidence="2" id="KW-0812">Transmembrane</keyword>
<evidence type="ECO:0000313" key="3">
    <source>
        <dbReference type="EMBL" id="CAF0833501.1"/>
    </source>
</evidence>
<dbReference type="EMBL" id="CAJNOK010009384">
    <property type="protein sequence ID" value="CAF1088664.1"/>
    <property type="molecule type" value="Genomic_DNA"/>
</dbReference>
<dbReference type="Proteomes" id="UP000682733">
    <property type="component" value="Unassembled WGS sequence"/>
</dbReference>
<feature type="compositionally biased region" description="Low complexity" evidence="1">
    <location>
        <begin position="274"/>
        <end position="284"/>
    </location>
</feature>
<organism evidence="3 7">
    <name type="scientific">Didymodactylos carnosus</name>
    <dbReference type="NCBI Taxonomy" id="1234261"/>
    <lineage>
        <taxon>Eukaryota</taxon>
        <taxon>Metazoa</taxon>
        <taxon>Spiralia</taxon>
        <taxon>Gnathifera</taxon>
        <taxon>Rotifera</taxon>
        <taxon>Eurotatoria</taxon>
        <taxon>Bdelloidea</taxon>
        <taxon>Philodinida</taxon>
        <taxon>Philodinidae</taxon>
        <taxon>Didymodactylos</taxon>
    </lineage>
</organism>
<evidence type="ECO:0000313" key="6">
    <source>
        <dbReference type="EMBL" id="CAF3850364.1"/>
    </source>
</evidence>
<protein>
    <submittedName>
        <fullName evidence="3">Uncharacterized protein</fullName>
    </submittedName>
</protein>
<feature type="transmembrane region" description="Helical" evidence="2">
    <location>
        <begin position="102"/>
        <end position="119"/>
    </location>
</feature>
<feature type="region of interest" description="Disordered" evidence="1">
    <location>
        <begin position="185"/>
        <end position="284"/>
    </location>
</feature>
<sequence length="349" mass="41891">MCFVPETIIYEMKNYYSYKKYRSRSLPSFQRTWNHYLPHHRRIKYQKVYTSSSDSGTDLPFDYNKHLALNGNFTRSHIDLYEHACRVQLLRNGLYVVGRREFYIYVAITLISTIILAIIDRPVYTVPLVLGATLIYLTYRWYQDRTYKRAIGDAMHYASKFRKRMRRRFKPHHSSLTRSPQKWINDPVRSRFRNTNESSPLQSPSLYYDQIRKKKNKRHKTRQRTNSITSINSDDDSDLQRKNVQRNIKRSHNRNSHSSFQRKSRSKSISKYQPSPTSTLTISSSTDEKEILFKNLDPKESGAFHHNYNENCHCPDDMYEENCFIKDYPMYETFECSQCHRHNDKNIRR</sequence>
<dbReference type="Proteomes" id="UP000681722">
    <property type="component" value="Unassembled WGS sequence"/>
</dbReference>
<dbReference type="AlphaFoldDB" id="A0A813UWX4"/>
<proteinExistence type="predicted"/>
<reference evidence="3" key="1">
    <citation type="submission" date="2021-02" db="EMBL/GenBank/DDBJ databases">
        <authorList>
            <person name="Nowell W R."/>
        </authorList>
    </citation>
    <scope>NUCLEOTIDE SEQUENCE</scope>
</reference>
<keyword evidence="2" id="KW-0472">Membrane</keyword>
<evidence type="ECO:0000313" key="7">
    <source>
        <dbReference type="Proteomes" id="UP000663829"/>
    </source>
</evidence>
<keyword evidence="7" id="KW-1185">Reference proteome</keyword>
<dbReference type="EMBL" id="CAJOBC010000738">
    <property type="protein sequence ID" value="CAF3620600.1"/>
    <property type="molecule type" value="Genomic_DNA"/>
</dbReference>
<dbReference type="EMBL" id="CAJNOQ010000738">
    <property type="protein sequence ID" value="CAF0833501.1"/>
    <property type="molecule type" value="Genomic_DNA"/>
</dbReference>
<gene>
    <name evidence="3" type="ORF">GPM918_LOCUS5181</name>
    <name evidence="4" type="ORF">OVA965_LOCUS18703</name>
    <name evidence="5" type="ORF">SRO942_LOCUS5181</name>
    <name evidence="6" type="ORF">TMI583_LOCUS18715</name>
</gene>
<evidence type="ECO:0000313" key="5">
    <source>
        <dbReference type="EMBL" id="CAF3620600.1"/>
    </source>
</evidence>
<evidence type="ECO:0000256" key="1">
    <source>
        <dbReference type="SAM" id="MobiDB-lite"/>
    </source>
</evidence>
<feature type="compositionally biased region" description="Polar residues" evidence="1">
    <location>
        <begin position="193"/>
        <end position="205"/>
    </location>
</feature>
<evidence type="ECO:0000256" key="2">
    <source>
        <dbReference type="SAM" id="Phobius"/>
    </source>
</evidence>
<accession>A0A813UWX4</accession>
<dbReference type="EMBL" id="CAJOBA010009401">
    <property type="protein sequence ID" value="CAF3850364.1"/>
    <property type="molecule type" value="Genomic_DNA"/>
</dbReference>
<keyword evidence="2" id="KW-1133">Transmembrane helix</keyword>
<name>A0A813UWX4_9BILA</name>
<feature type="compositionally biased region" description="Basic residues" evidence="1">
    <location>
        <begin position="243"/>
        <end position="268"/>
    </location>
</feature>
<evidence type="ECO:0000313" key="4">
    <source>
        <dbReference type="EMBL" id="CAF1088664.1"/>
    </source>
</evidence>
<comment type="caution">
    <text evidence="3">The sequence shown here is derived from an EMBL/GenBank/DDBJ whole genome shotgun (WGS) entry which is preliminary data.</text>
</comment>
<dbReference type="Proteomes" id="UP000663829">
    <property type="component" value="Unassembled WGS sequence"/>
</dbReference>
<dbReference type="Proteomes" id="UP000677228">
    <property type="component" value="Unassembled WGS sequence"/>
</dbReference>